<evidence type="ECO:0008006" key="4">
    <source>
        <dbReference type="Google" id="ProtNLM"/>
    </source>
</evidence>
<dbReference type="OrthoDB" id="6190837at2"/>
<dbReference type="AlphaFoldDB" id="W7IQ87"/>
<keyword evidence="1" id="KW-0732">Signal</keyword>
<name>W7IQ87_9PSEU</name>
<dbReference type="Proteomes" id="UP000019277">
    <property type="component" value="Unassembled WGS sequence"/>
</dbReference>
<reference evidence="2 3" key="1">
    <citation type="journal article" date="2014" name="Genome Announc.">
        <title>Draft Genome Sequence of the Antitrypanosomally Active Sponge-Associated Bacterium Actinokineospora sp. Strain EG49.</title>
        <authorList>
            <person name="Harjes J."/>
            <person name="Ryu T."/>
            <person name="Abdelmohsen U.R."/>
            <person name="Moitinho-Silva L."/>
            <person name="Horn H."/>
            <person name="Ravasi T."/>
            <person name="Hentschel U."/>
        </authorList>
    </citation>
    <scope>NUCLEOTIDE SEQUENCE [LARGE SCALE GENOMIC DNA]</scope>
    <source>
        <strain evidence="2 3">EG49</strain>
    </source>
</reference>
<dbReference type="STRING" id="909613.UO65_6030"/>
<dbReference type="EMBL" id="AYXG01000231">
    <property type="protein sequence ID" value="EWC58676.1"/>
    <property type="molecule type" value="Genomic_DNA"/>
</dbReference>
<dbReference type="RefSeq" id="WP_035289280.1">
    <property type="nucleotide sequence ID" value="NZ_AYXG01000231.1"/>
</dbReference>
<feature type="chain" id="PRO_5004894004" description="DUF3103 family protein" evidence="1">
    <location>
        <begin position="27"/>
        <end position="352"/>
    </location>
</feature>
<evidence type="ECO:0000256" key="1">
    <source>
        <dbReference type="SAM" id="SignalP"/>
    </source>
</evidence>
<comment type="caution">
    <text evidence="2">The sequence shown here is derived from an EMBL/GenBank/DDBJ whole genome shotgun (WGS) entry which is preliminary data.</text>
</comment>
<evidence type="ECO:0000313" key="3">
    <source>
        <dbReference type="Proteomes" id="UP000019277"/>
    </source>
</evidence>
<feature type="signal peptide" evidence="1">
    <location>
        <begin position="1"/>
        <end position="26"/>
    </location>
</feature>
<gene>
    <name evidence="2" type="ORF">UO65_6030</name>
</gene>
<dbReference type="Pfam" id="PF11301">
    <property type="entry name" value="DUF3103"/>
    <property type="match status" value="1"/>
</dbReference>
<protein>
    <recommendedName>
        <fullName evidence="4">DUF3103 family protein</fullName>
    </recommendedName>
</protein>
<sequence>MGKLRHGVVAVVVLASGVVAAGAAQAAPARPDGVGRITDRVAHALAVELGESGARPALGTAPADPRVLDRRGRLAPTLAAANADVLTAKGLPAGSADLLRVRLGDAGMAVALRDGVAPLVAAAPNDDEATRFTAYEPGGRAVTLSTVEVPSRPVFVVDIDVPTATRLGLDVLRRATGTRSIQSGPIKAAGGYWATQVTRVRVGDNQEPWPKGSSEIFTLAGGFGPDGKATVDPVQMPYLDDENRDYHPNQLLVHWNHYRYNAADVVMMEDDGDTNYSALATALATALLTIVDGGAYTPLVTAILNAMPASWWVDDPDYVESWYTLTTQTSGTITGARGTGVMDVRPYWVEEL</sequence>
<proteinExistence type="predicted"/>
<accession>W7IQ87</accession>
<keyword evidence="3" id="KW-1185">Reference proteome</keyword>
<dbReference type="eggNOG" id="ENOG502Z8J0">
    <property type="taxonomic scope" value="Bacteria"/>
</dbReference>
<dbReference type="InterPro" id="IPR021452">
    <property type="entry name" value="DUF3103"/>
</dbReference>
<organism evidence="2 3">
    <name type="scientific">Actinokineospora spheciospongiae</name>
    <dbReference type="NCBI Taxonomy" id="909613"/>
    <lineage>
        <taxon>Bacteria</taxon>
        <taxon>Bacillati</taxon>
        <taxon>Actinomycetota</taxon>
        <taxon>Actinomycetes</taxon>
        <taxon>Pseudonocardiales</taxon>
        <taxon>Pseudonocardiaceae</taxon>
        <taxon>Actinokineospora</taxon>
    </lineage>
</organism>
<evidence type="ECO:0000313" key="2">
    <source>
        <dbReference type="EMBL" id="EWC58676.1"/>
    </source>
</evidence>